<dbReference type="PANTHER" id="PTHR37984">
    <property type="entry name" value="PROTEIN CBG26694"/>
    <property type="match status" value="1"/>
</dbReference>
<dbReference type="InterPro" id="IPR043502">
    <property type="entry name" value="DNA/RNA_pol_sf"/>
</dbReference>
<dbReference type="InterPro" id="IPR050951">
    <property type="entry name" value="Retrovirus_Pol_polyprotein"/>
</dbReference>
<evidence type="ECO:0000256" key="8">
    <source>
        <dbReference type="SAM" id="Coils"/>
    </source>
</evidence>
<feature type="region of interest" description="Disordered" evidence="9">
    <location>
        <begin position="1259"/>
        <end position="1296"/>
    </location>
</feature>
<feature type="domain" description="RNase H type-1" evidence="10">
    <location>
        <begin position="1889"/>
        <end position="1998"/>
    </location>
</feature>
<dbReference type="GO" id="GO:0003676">
    <property type="term" value="F:nucleic acid binding"/>
    <property type="evidence" value="ECO:0007669"/>
    <property type="project" value="InterPro"/>
</dbReference>
<keyword evidence="6" id="KW-0378">Hydrolase</keyword>
<feature type="compositionally biased region" description="Basic and acidic residues" evidence="9">
    <location>
        <begin position="559"/>
        <end position="569"/>
    </location>
</feature>
<evidence type="ECO:0000313" key="12">
    <source>
        <dbReference type="EMBL" id="KAE9296202.1"/>
    </source>
</evidence>
<reference evidence="12 13" key="1">
    <citation type="submission" date="2018-08" db="EMBL/GenBank/DDBJ databases">
        <title>Genomic investigation of the strawberry pathogen Phytophthora fragariae indicates pathogenicity is determined by transcriptional variation in three key races.</title>
        <authorList>
            <person name="Adams T.M."/>
            <person name="Armitage A.D."/>
            <person name="Sobczyk M.K."/>
            <person name="Bates H.J."/>
            <person name="Dunwell J.M."/>
            <person name="Nellist C.F."/>
            <person name="Harrison R.J."/>
        </authorList>
    </citation>
    <scope>NUCLEOTIDE SEQUENCE [LARGE SCALE GENOMIC DNA]</scope>
    <source>
        <strain evidence="12 13">SCRP333</strain>
    </source>
</reference>
<feature type="region of interest" description="Disordered" evidence="9">
    <location>
        <begin position="603"/>
        <end position="712"/>
    </location>
</feature>
<evidence type="ECO:0000256" key="3">
    <source>
        <dbReference type="ARBA" id="ARBA00022695"/>
    </source>
</evidence>
<name>A0A6A4CT99_9STRA</name>
<feature type="compositionally biased region" description="Polar residues" evidence="9">
    <location>
        <begin position="570"/>
        <end position="587"/>
    </location>
</feature>
<feature type="compositionally biased region" description="Basic residues" evidence="9">
    <location>
        <begin position="337"/>
        <end position="361"/>
    </location>
</feature>
<feature type="region of interest" description="Disordered" evidence="9">
    <location>
        <begin position="1154"/>
        <end position="1181"/>
    </location>
</feature>
<evidence type="ECO:0000256" key="5">
    <source>
        <dbReference type="ARBA" id="ARBA00022759"/>
    </source>
</evidence>
<evidence type="ECO:0000256" key="2">
    <source>
        <dbReference type="ARBA" id="ARBA00022679"/>
    </source>
</evidence>
<evidence type="ECO:0000259" key="10">
    <source>
        <dbReference type="Pfam" id="PF13456"/>
    </source>
</evidence>
<dbReference type="Proteomes" id="UP000434957">
    <property type="component" value="Unassembled WGS sequence"/>
</dbReference>
<dbReference type="InterPro" id="IPR012337">
    <property type="entry name" value="RNaseH-like_sf"/>
</dbReference>
<dbReference type="Gene3D" id="3.10.10.10">
    <property type="entry name" value="HIV Type 1 Reverse Transcriptase, subunit A, domain 1"/>
    <property type="match status" value="1"/>
</dbReference>
<feature type="compositionally biased region" description="Basic and acidic residues" evidence="9">
    <location>
        <begin position="636"/>
        <end position="664"/>
    </location>
</feature>
<comment type="caution">
    <text evidence="12">The sequence shown here is derived from an EMBL/GenBank/DDBJ whole genome shotgun (WGS) entry which is preliminary data.</text>
</comment>
<dbReference type="EMBL" id="QXFT01002571">
    <property type="protein sequence ID" value="KAE9296202.1"/>
    <property type="molecule type" value="Genomic_DNA"/>
</dbReference>
<dbReference type="Pfam" id="PF13456">
    <property type="entry name" value="RVT_3"/>
    <property type="match status" value="1"/>
</dbReference>
<dbReference type="Gene3D" id="3.30.70.270">
    <property type="match status" value="2"/>
</dbReference>
<dbReference type="GO" id="GO:0004523">
    <property type="term" value="F:RNA-DNA hybrid ribonuclease activity"/>
    <property type="evidence" value="ECO:0007669"/>
    <property type="project" value="InterPro"/>
</dbReference>
<accession>A0A6A4CT99</accession>
<feature type="compositionally biased region" description="Low complexity" evidence="9">
    <location>
        <begin position="235"/>
        <end position="252"/>
    </location>
</feature>
<evidence type="ECO:0000259" key="11">
    <source>
        <dbReference type="Pfam" id="PF17917"/>
    </source>
</evidence>
<feature type="compositionally biased region" description="Acidic residues" evidence="9">
    <location>
        <begin position="1279"/>
        <end position="1292"/>
    </location>
</feature>
<evidence type="ECO:0000256" key="9">
    <source>
        <dbReference type="SAM" id="MobiDB-lite"/>
    </source>
</evidence>
<organism evidence="12 13">
    <name type="scientific">Phytophthora rubi</name>
    <dbReference type="NCBI Taxonomy" id="129364"/>
    <lineage>
        <taxon>Eukaryota</taxon>
        <taxon>Sar</taxon>
        <taxon>Stramenopiles</taxon>
        <taxon>Oomycota</taxon>
        <taxon>Peronosporomycetes</taxon>
        <taxon>Peronosporales</taxon>
        <taxon>Peronosporaceae</taxon>
        <taxon>Phytophthora</taxon>
    </lineage>
</organism>
<feature type="compositionally biased region" description="Low complexity" evidence="9">
    <location>
        <begin position="675"/>
        <end position="695"/>
    </location>
</feature>
<evidence type="ECO:0000256" key="4">
    <source>
        <dbReference type="ARBA" id="ARBA00022722"/>
    </source>
</evidence>
<dbReference type="Pfam" id="PF17917">
    <property type="entry name" value="RT_RNaseH"/>
    <property type="match status" value="1"/>
</dbReference>
<dbReference type="InterPro" id="IPR021109">
    <property type="entry name" value="Peptidase_aspartic_dom_sf"/>
</dbReference>
<dbReference type="InterPro" id="IPR036397">
    <property type="entry name" value="RNaseH_sf"/>
</dbReference>
<evidence type="ECO:0000313" key="13">
    <source>
        <dbReference type="Proteomes" id="UP000434957"/>
    </source>
</evidence>
<feature type="region of interest" description="Disordered" evidence="9">
    <location>
        <begin position="163"/>
        <end position="253"/>
    </location>
</feature>
<feature type="coiled-coil region" evidence="8">
    <location>
        <begin position="375"/>
        <end position="517"/>
    </location>
</feature>
<evidence type="ECO:0000256" key="1">
    <source>
        <dbReference type="ARBA" id="ARBA00012493"/>
    </source>
</evidence>
<feature type="compositionally biased region" description="Polar residues" evidence="9">
    <location>
        <begin position="221"/>
        <end position="234"/>
    </location>
</feature>
<dbReference type="InterPro" id="IPR043128">
    <property type="entry name" value="Rev_trsase/Diguanyl_cyclase"/>
</dbReference>
<dbReference type="SUPFAM" id="SSF50630">
    <property type="entry name" value="Acid proteases"/>
    <property type="match status" value="1"/>
</dbReference>
<feature type="compositionally biased region" description="Acidic residues" evidence="9">
    <location>
        <begin position="696"/>
        <end position="705"/>
    </location>
</feature>
<feature type="non-terminal residue" evidence="12">
    <location>
        <position position="1998"/>
    </location>
</feature>
<keyword evidence="2" id="KW-0808">Transferase</keyword>
<dbReference type="GO" id="GO:0003964">
    <property type="term" value="F:RNA-directed DNA polymerase activity"/>
    <property type="evidence" value="ECO:0007669"/>
    <property type="project" value="UniProtKB-KW"/>
</dbReference>
<feature type="domain" description="Reverse transcriptase RNase H-like" evidence="11">
    <location>
        <begin position="1722"/>
        <end position="1824"/>
    </location>
</feature>
<keyword evidence="4" id="KW-0540">Nuclease</keyword>
<dbReference type="CDD" id="cd01647">
    <property type="entry name" value="RT_LTR"/>
    <property type="match status" value="1"/>
</dbReference>
<dbReference type="SUPFAM" id="SSF53098">
    <property type="entry name" value="Ribonuclease H-like"/>
    <property type="match status" value="1"/>
</dbReference>
<dbReference type="Gene3D" id="3.30.420.10">
    <property type="entry name" value="Ribonuclease H-like superfamily/Ribonuclease H"/>
    <property type="match status" value="1"/>
</dbReference>
<feature type="compositionally biased region" description="Low complexity" evidence="9">
    <location>
        <begin position="189"/>
        <end position="203"/>
    </location>
</feature>
<sequence length="1998" mass="222052">MAARATLGDAIQACVVELNLDRRDLATAQDVVAAEIPVGIFSPRECGAVLQTLLFEAGFHFDNLVPVWFRTRASKITADLVRSLVGDLQRLLAAELTEWRTLCVGATLKVTPAIEQETEAEEAPFLDYHAEDQDGDLLMNDYEINLLGRSYVLRLHLTGLRPARSATSSSAGEPPSKRQQHRPPRPEDPLASLPSELPSTTTSDQEDPSMVPISDPVPSLVGTTDGSARGTTSESLISRNSSPGSSSTSLESGEGAHMPLAVYGPMVMSARTASSSMLGSGDLGYYLTRQTITPERRIMPDQEDVVMTEPEVAASVKTSKAPELRRRKPDRISNRSSSKKSSRKRSSSRHSSYSRHSHRSGRSGWSVSTGVAEAAVSALREAQQVREELAKLTEQLAAQKSTTPPDVNVQQVLAEAGVRIREAELRAQDAERRLTGLSAERAEAATQREDVAAVIQSACLQAANAERERVEAVAIQLLQQQQAEVDARREAEQAAWLQQAQKNLDEQQAAFEQHLEDERVTARNMQRYQAEQIRNLQATSTSGQVSHVTPPPNLTTQVKTERADPERATETSGVNMGEVSGNQARTESMSTIERLLAQIRGALPDPSITRRAGSVPAPRKTDANAVTLKTNMPRKTRTETPKADTKKNVKSERQSGSKKPDKRLPPPKKSKRGAPSGPSSGSSSSSSSSSDSSSSDSEDSLDEDLSTGIDASDATKVGGTLLTLRPCVSSSTLEKFDEKASMGDRRSWWERFVNMSVQGGWTNKMKISELKMKMSSAVRNWRGQLSKHVQNDWRRLSGEFKRKYLKARTSESERYYTMRQKSNESAMEFFYRLNEAAVKAGIRYKKGKKDSAHHIKRFIKNLRDQQLKANLRNTRFHNLDDLEQNDQDVPTEIELGPGQRYGWWADHEQEDSREVASVHGAVNDIRVQILLDTGASGSMVSLNLARRLKLKLQMLPEPIKVSALGGVPTYIAASARVKITLGVRVVYVMSVWVTNIGEDVEVLLGMNFMYAAGVRLCVREGLVQLPDEETILMSGGASRQHIGLDLPVLSTRSLYLRPGEHATVRIEYGQSNPQRDVVWAGRGDRWVTQVIYTAQSWATSVKVVNISEQMVWIDTRTPLARIVEFGSFPHSGRFVRPGCQKYKEWQQLIYESTPSPEMRKRERELDELRQEQEPPAVSTPQYEWPSKIMLRPRPGATAARIVQLQDSTKQVRPTNVEPPIKVVCNVATQTTEVVDVGTQTDAAQETPEVVVLKTSVPESIEANSSEAELDTEPSCSDAEVQESQDQGTEEMDLPSCVWPSTPIRKLEEEYARCMRVSQEDLDLEPAIYLQEGSKLLSQLRNELAMLPELKDLSPECDISKADVGDPDRTTAAEEKKLRSILTYHRKILLGDGNAAPAPARDVVCDLDVGDAKPVAQRPRSIAPHIMLKAYELLKKLLETELIEFSVSAWASPIVIVLKKNGVDIRMCIDYRVVNGFIQLSTYPLPLIDDLLIGFESAMWFMSLDMAIINNCLWGFVRLPAEEEKLVDQDVLEFLGLDPSERDESEREKAERRVPILTDKITAFKRDIPAPSQMGPVIGRSSYIDDIGHGAPTWDQLCEDLNALLLRLRYWNISVSLPKSDFGKLSIPYLSHEISADGLRATPKIAKGVQDLPFPKTLKGVQSFLGSLNYYHKFIEDFPVVAAVLYELTDEQVRAGRDLSKAKEAFEILKRKIVSTPLLRHPDRTRPFVIIPHANQWAACAVLGQEYDGVIHPARFTGRVLNDAELRYHVAEKEVVAVMRVLDVFQTLVQNCLVKVFTRHSVLSWLLKSKTADGRCVRWGVILSHWNLEVNKIQRDEDGLPAILGAGITPRKHLDEIAESLIPAKGRVKAPPVISMEMLEADFAGYVLSFDGAAKTSTRQGSCGCIIWELPGWNILAAHGFILEDVTVNDAEYYGLLKGLTLASEREIQDLVVVGDSRIVIQQVQGLINCNQPNLQRRLFEVGILNERFTSMRLVHVKR</sequence>
<dbReference type="InterPro" id="IPR002156">
    <property type="entry name" value="RNaseH_domain"/>
</dbReference>
<dbReference type="InterPro" id="IPR041373">
    <property type="entry name" value="RT_RNaseH"/>
</dbReference>
<feature type="region of interest" description="Disordered" evidence="9">
    <location>
        <begin position="306"/>
        <end position="367"/>
    </location>
</feature>
<gene>
    <name evidence="12" type="ORF">PR003_g23815</name>
</gene>
<dbReference type="EC" id="2.7.7.49" evidence="1"/>
<keyword evidence="5" id="KW-0255">Endonuclease</keyword>
<keyword evidence="3" id="KW-0548">Nucleotidyltransferase</keyword>
<dbReference type="Pfam" id="PF13650">
    <property type="entry name" value="Asp_protease_2"/>
    <property type="match status" value="1"/>
</dbReference>
<keyword evidence="8" id="KW-0175">Coiled coil</keyword>
<proteinExistence type="predicted"/>
<evidence type="ECO:0000256" key="6">
    <source>
        <dbReference type="ARBA" id="ARBA00022801"/>
    </source>
</evidence>
<dbReference type="CDD" id="cd00303">
    <property type="entry name" value="retropepsin_like"/>
    <property type="match status" value="1"/>
</dbReference>
<keyword evidence="7" id="KW-0695">RNA-directed DNA polymerase</keyword>
<dbReference type="SUPFAM" id="SSF56672">
    <property type="entry name" value="DNA/RNA polymerases"/>
    <property type="match status" value="1"/>
</dbReference>
<protein>
    <recommendedName>
        <fullName evidence="1">RNA-directed DNA polymerase</fullName>
        <ecNumber evidence="1">2.7.7.49</ecNumber>
    </recommendedName>
</protein>
<feature type="compositionally biased region" description="Basic and acidic residues" evidence="9">
    <location>
        <begin position="1157"/>
        <end position="1172"/>
    </location>
</feature>
<dbReference type="PANTHER" id="PTHR37984:SF5">
    <property type="entry name" value="PROTEIN NYNRIN-LIKE"/>
    <property type="match status" value="1"/>
</dbReference>
<evidence type="ECO:0000256" key="7">
    <source>
        <dbReference type="ARBA" id="ARBA00022918"/>
    </source>
</evidence>
<feature type="region of interest" description="Disordered" evidence="9">
    <location>
        <begin position="539"/>
        <end position="587"/>
    </location>
</feature>
<dbReference type="Gene3D" id="2.40.70.10">
    <property type="entry name" value="Acid Proteases"/>
    <property type="match status" value="1"/>
</dbReference>
<keyword evidence="13" id="KW-1185">Reference proteome</keyword>